<dbReference type="Pfam" id="PF17761">
    <property type="entry name" value="DUF1016_N"/>
    <property type="match status" value="1"/>
</dbReference>
<evidence type="ECO:0000259" key="1">
    <source>
        <dbReference type="Pfam" id="PF17761"/>
    </source>
</evidence>
<reference evidence="2 3" key="1">
    <citation type="submission" date="2013-02" db="EMBL/GenBank/DDBJ databases">
        <title>The Genome Sequence of Acinetobacter parvus NIPH 1103.</title>
        <authorList>
            <consortium name="The Broad Institute Genome Sequencing Platform"/>
            <consortium name="The Broad Institute Genome Sequencing Center for Infectious Disease"/>
            <person name="Cerqueira G."/>
            <person name="Feldgarden M."/>
            <person name="Courvalin P."/>
            <person name="Perichon B."/>
            <person name="Grillot-Courvalin C."/>
            <person name="Clermont D."/>
            <person name="Rocha E."/>
            <person name="Yoon E.-J."/>
            <person name="Nemec A."/>
            <person name="Walker B."/>
            <person name="Young S.K."/>
            <person name="Zeng Q."/>
            <person name="Gargeya S."/>
            <person name="Fitzgerald M."/>
            <person name="Haas B."/>
            <person name="Abouelleil A."/>
            <person name="Alvarado L."/>
            <person name="Arachchi H.M."/>
            <person name="Berlin A.M."/>
            <person name="Chapman S.B."/>
            <person name="Dewar J."/>
            <person name="Goldberg J."/>
            <person name="Griggs A."/>
            <person name="Gujja S."/>
            <person name="Hansen M."/>
            <person name="Howarth C."/>
            <person name="Imamovic A."/>
            <person name="Larimer J."/>
            <person name="McCowan C."/>
            <person name="Murphy C."/>
            <person name="Neiman D."/>
            <person name="Pearson M."/>
            <person name="Priest M."/>
            <person name="Roberts A."/>
            <person name="Saif S."/>
            <person name="Shea T."/>
            <person name="Sisk P."/>
            <person name="Sykes S."/>
            <person name="Wortman J."/>
            <person name="Nusbaum C."/>
            <person name="Birren B."/>
        </authorList>
    </citation>
    <scope>NUCLEOTIDE SEQUENCE [LARGE SCALE GENOMIC DNA]</scope>
    <source>
        <strain evidence="2 3">NIPH 1103</strain>
    </source>
</reference>
<dbReference type="EMBL" id="APOL01000021">
    <property type="protein sequence ID" value="ENU33763.1"/>
    <property type="molecule type" value="Genomic_DNA"/>
</dbReference>
<dbReference type="PANTHER" id="PTHR30547">
    <property type="entry name" value="UNCHARACTERIZED PROTEIN YHCG-RELATED"/>
    <property type="match status" value="1"/>
</dbReference>
<name>N8REC7_9GAMM</name>
<dbReference type="InterPro" id="IPR053148">
    <property type="entry name" value="PD-DEXK-like_domain"/>
</dbReference>
<dbReference type="HOGENOM" id="CLU_046640_0_1_6"/>
<proteinExistence type="predicted"/>
<dbReference type="InterPro" id="IPR041527">
    <property type="entry name" value="YhcG_N"/>
</dbReference>
<protein>
    <recommendedName>
        <fullName evidence="1">YhcG N-terminal domain-containing protein</fullName>
    </recommendedName>
</protein>
<comment type="caution">
    <text evidence="2">The sequence shown here is derived from an EMBL/GenBank/DDBJ whole genome shotgun (WGS) entry which is preliminary data.</text>
</comment>
<evidence type="ECO:0000313" key="3">
    <source>
        <dbReference type="Proteomes" id="UP000018426"/>
    </source>
</evidence>
<dbReference type="PANTHER" id="PTHR30547:SF0">
    <property type="entry name" value="BLR8175 PROTEIN"/>
    <property type="match status" value="1"/>
</dbReference>
<feature type="domain" description="YhcG N-terminal" evidence="1">
    <location>
        <begin position="16"/>
        <end position="153"/>
    </location>
</feature>
<dbReference type="PATRIC" id="fig|1217671.3.peg.1238"/>
<evidence type="ECO:0000313" key="2">
    <source>
        <dbReference type="EMBL" id="ENU33763.1"/>
    </source>
</evidence>
<dbReference type="Proteomes" id="UP000018426">
    <property type="component" value="Unassembled WGS sequence"/>
</dbReference>
<gene>
    <name evidence="2" type="ORF">F989_01249</name>
</gene>
<accession>N8REC7</accession>
<sequence>MSFELSSDDRQWLQQLKSQFQHTQQNAVRAVNTEMLKFYWQLGEQIVEQQQNYAWGDGFLKQLSHDLMMEFPEMKGFSKRNLEYIRRWYLFWSKDMSIAQQVVAQLGQIPWGHHTTILDKCKDIEIAKFYLQSSLQYGWSRAVLTHQIESQRYVVIELKVVEFEPEHIGKLNFYIKAVDEQIKSEYDQPTIGLLLCKSKDHLVAQYALSDVNKPIGVSAYELGKMLPSVEQLENELNDFGGDND</sequence>
<dbReference type="AlphaFoldDB" id="N8REC7"/>
<organism evidence="2 3">
    <name type="scientific">Acinetobacter parvus NIPH 1103</name>
    <dbReference type="NCBI Taxonomy" id="1217671"/>
    <lineage>
        <taxon>Bacteria</taxon>
        <taxon>Pseudomonadati</taxon>
        <taxon>Pseudomonadota</taxon>
        <taxon>Gammaproteobacteria</taxon>
        <taxon>Moraxellales</taxon>
        <taxon>Moraxellaceae</taxon>
        <taxon>Acinetobacter</taxon>
    </lineage>
</organism>
<dbReference type="RefSeq" id="WP_004678397.1">
    <property type="nucleotide sequence ID" value="NZ_KB849226.1"/>
</dbReference>